<comment type="caution">
    <text evidence="2">The sequence shown here is derived from an EMBL/GenBank/DDBJ whole genome shotgun (WGS) entry which is preliminary data.</text>
</comment>
<dbReference type="EMBL" id="VAWE01000001">
    <property type="protein sequence ID" value="TLQ47667.1"/>
    <property type="molecule type" value="Genomic_DNA"/>
</dbReference>
<feature type="compositionally biased region" description="Low complexity" evidence="1">
    <location>
        <begin position="129"/>
        <end position="164"/>
    </location>
</feature>
<evidence type="ECO:0000313" key="2">
    <source>
        <dbReference type="EMBL" id="TLQ47667.1"/>
    </source>
</evidence>
<keyword evidence="3" id="KW-1185">Reference proteome</keyword>
<feature type="region of interest" description="Disordered" evidence="1">
    <location>
        <begin position="129"/>
        <end position="204"/>
    </location>
</feature>
<dbReference type="AlphaFoldDB" id="A0A5R9EF04"/>
<accession>A0A5R9EF04</accession>
<name>A0A5R9EF04_9ACTN</name>
<dbReference type="Proteomes" id="UP000305921">
    <property type="component" value="Unassembled WGS sequence"/>
</dbReference>
<sequence length="204" mass="20894">MSGRRSLVWLGLTPEPERELPPAVAALRTGAPDAGAEARGPAAAERRRVERLILHGSERSWLRYLAEVTELVTSVADGTASGDRGAALVAGEVVLDHHRMLIGLPGSGYDRTARDRSALETAVRTLRAAAAGTPGTASSAAAAAPASPGEGPTTGSAGTATGAEQRIGLPPWAPPARQRVRASSEAPSADTRTPSTPTPDGDRT</sequence>
<gene>
    <name evidence="2" type="ORF">FEF34_36245</name>
</gene>
<evidence type="ECO:0000313" key="3">
    <source>
        <dbReference type="Proteomes" id="UP000305921"/>
    </source>
</evidence>
<reference evidence="2 3" key="1">
    <citation type="submission" date="2019-05" db="EMBL/GenBank/DDBJ databases">
        <title>Streptomyces marianii sp. nov., a novel marine actinomycete from southern coast of India.</title>
        <authorList>
            <person name="Iniyan A.M."/>
            <person name="Wink J."/>
            <person name="Ramprasad E."/>
            <person name="Ramana C.V."/>
            <person name="Bunk B."/>
            <person name="Sproer C."/>
            <person name="Joseph F.-J.R.S."/>
            <person name="Vincent S.G.P."/>
        </authorList>
    </citation>
    <scope>NUCLEOTIDE SEQUENCE [LARGE SCALE GENOMIC DNA]</scope>
    <source>
        <strain evidence="2 3">ICN19</strain>
    </source>
</reference>
<dbReference type="RefSeq" id="WP_138056942.1">
    <property type="nucleotide sequence ID" value="NZ_VAWE01000001.1"/>
</dbReference>
<evidence type="ECO:0000256" key="1">
    <source>
        <dbReference type="SAM" id="MobiDB-lite"/>
    </source>
</evidence>
<dbReference type="OrthoDB" id="3855139at2"/>
<protein>
    <submittedName>
        <fullName evidence="2">Uncharacterized protein</fullName>
    </submittedName>
</protein>
<proteinExistence type="predicted"/>
<organism evidence="2 3">
    <name type="scientific">Streptomyces marianii</name>
    <dbReference type="NCBI Taxonomy" id="1817406"/>
    <lineage>
        <taxon>Bacteria</taxon>
        <taxon>Bacillati</taxon>
        <taxon>Actinomycetota</taxon>
        <taxon>Actinomycetes</taxon>
        <taxon>Kitasatosporales</taxon>
        <taxon>Streptomycetaceae</taxon>
        <taxon>Streptomyces</taxon>
    </lineage>
</organism>